<evidence type="ECO:0000313" key="1">
    <source>
        <dbReference type="EMBL" id="MCI0125447.1"/>
    </source>
</evidence>
<dbReference type="EMBL" id="JALAZD010000001">
    <property type="protein sequence ID" value="MCI0125447.1"/>
    <property type="molecule type" value="Genomic_DNA"/>
</dbReference>
<evidence type="ECO:0000313" key="2">
    <source>
        <dbReference type="Proteomes" id="UP001156140"/>
    </source>
</evidence>
<dbReference type="Proteomes" id="UP001156140">
    <property type="component" value="Unassembled WGS sequence"/>
</dbReference>
<sequence>MHRITLTSGPLRAVATPDGGGLLELSIEQNGCHHHILRPASAAPATPLDRAMIVMAPWCNRIGGGGVRVGDRFYPIAPNVDGFPMPLHGTAFQNLWAVVDQRDAHLEMTLDAPATDNFNYQARISYTLSPADLTVRLTVINTGRDTMPFGIGLHPWFATDDQTSLQFHATKQVMTDDTGLPTQIGNLVDDFRIPRELPDGRIDHSFLGWDGCARLCNADSVVTMRSTAPILHVFSPGPSAEFCCLEPQTTFPNSANFEPNGTSLLANNEEASLAMTISRIQTSG</sequence>
<dbReference type="InterPro" id="IPR008183">
    <property type="entry name" value="Aldose_1/G6P_1-epimerase"/>
</dbReference>
<keyword evidence="2" id="KW-1185">Reference proteome</keyword>
<dbReference type="GO" id="GO:0030246">
    <property type="term" value="F:carbohydrate binding"/>
    <property type="evidence" value="ECO:0007669"/>
    <property type="project" value="InterPro"/>
</dbReference>
<gene>
    <name evidence="1" type="ORF">ML536_01255</name>
</gene>
<dbReference type="AlphaFoldDB" id="A0AA41QJR4"/>
<comment type="caution">
    <text evidence="1">The sequence shown here is derived from an EMBL/GenBank/DDBJ whole genome shotgun (WGS) entry which is preliminary data.</text>
</comment>
<evidence type="ECO:0008006" key="3">
    <source>
        <dbReference type="Google" id="ProtNLM"/>
    </source>
</evidence>
<dbReference type="RefSeq" id="WP_281734676.1">
    <property type="nucleotide sequence ID" value="NZ_JAKETQ010000001.1"/>
</dbReference>
<name>A0AA41QJR4_9HYPH</name>
<proteinExistence type="predicted"/>
<accession>A0AA41QJR4</accession>
<dbReference type="SUPFAM" id="SSF74650">
    <property type="entry name" value="Galactose mutarotase-like"/>
    <property type="match status" value="1"/>
</dbReference>
<dbReference type="InterPro" id="IPR011013">
    <property type="entry name" value="Gal_mutarotase_sf_dom"/>
</dbReference>
<dbReference type="Pfam" id="PF01263">
    <property type="entry name" value="Aldose_epim"/>
    <property type="match status" value="1"/>
</dbReference>
<protein>
    <recommendedName>
        <fullName evidence="3">Aldose 1-epimerase</fullName>
    </recommendedName>
</protein>
<dbReference type="GO" id="GO:0005975">
    <property type="term" value="P:carbohydrate metabolic process"/>
    <property type="evidence" value="ECO:0007669"/>
    <property type="project" value="InterPro"/>
</dbReference>
<organism evidence="1 2">
    <name type="scientific">Paradevosia shaoguanensis</name>
    <dbReference type="NCBI Taxonomy" id="1335043"/>
    <lineage>
        <taxon>Bacteria</taxon>
        <taxon>Pseudomonadati</taxon>
        <taxon>Pseudomonadota</taxon>
        <taxon>Alphaproteobacteria</taxon>
        <taxon>Hyphomicrobiales</taxon>
        <taxon>Devosiaceae</taxon>
        <taxon>Paradevosia</taxon>
    </lineage>
</organism>
<dbReference type="GO" id="GO:0016853">
    <property type="term" value="F:isomerase activity"/>
    <property type="evidence" value="ECO:0007669"/>
    <property type="project" value="InterPro"/>
</dbReference>
<dbReference type="InterPro" id="IPR014718">
    <property type="entry name" value="GH-type_carb-bd"/>
</dbReference>
<dbReference type="Gene3D" id="2.70.98.10">
    <property type="match status" value="1"/>
</dbReference>
<reference evidence="1" key="1">
    <citation type="submission" date="2022-03" db="EMBL/GenBank/DDBJ databases">
        <title>The complete genome sequence of a Methyloterrigena soli.</title>
        <authorList>
            <person name="Zi Z."/>
        </authorList>
    </citation>
    <scope>NUCLEOTIDE SEQUENCE</scope>
    <source>
        <strain evidence="1">M48</strain>
    </source>
</reference>